<dbReference type="RefSeq" id="WP_373971786.1">
    <property type="nucleotide sequence ID" value="NZ_JBHDLJ010000005.1"/>
</dbReference>
<comment type="caution">
    <text evidence="2">The sequence shown here is derived from an EMBL/GenBank/DDBJ whole genome shotgun (WGS) entry which is preliminary data.</text>
</comment>
<sequence>MDALGGNNDLREGQPVVAWPEGREVRGRVDQAAPHLDLLWIREDGTGSRRLLTASDLAPRERGSRHDGGADGYSATNSR</sequence>
<evidence type="ECO:0000313" key="3">
    <source>
        <dbReference type="Proteomes" id="UP001575652"/>
    </source>
</evidence>
<dbReference type="EMBL" id="JBHDLJ010000005">
    <property type="protein sequence ID" value="MFB0834613.1"/>
    <property type="molecule type" value="Genomic_DNA"/>
</dbReference>
<evidence type="ECO:0000256" key="1">
    <source>
        <dbReference type="SAM" id="MobiDB-lite"/>
    </source>
</evidence>
<protein>
    <recommendedName>
        <fullName evidence="4">DUF1918 domain-containing protein</fullName>
    </recommendedName>
</protein>
<feature type="region of interest" description="Disordered" evidence="1">
    <location>
        <begin position="50"/>
        <end position="79"/>
    </location>
</feature>
<gene>
    <name evidence="2" type="ORF">ACETWP_08430</name>
</gene>
<proteinExistence type="predicted"/>
<feature type="compositionally biased region" description="Basic and acidic residues" evidence="1">
    <location>
        <begin position="58"/>
        <end position="69"/>
    </location>
</feature>
<organism evidence="2 3">
    <name type="scientific">Arthrobacter halodurans</name>
    <dbReference type="NCBI Taxonomy" id="516699"/>
    <lineage>
        <taxon>Bacteria</taxon>
        <taxon>Bacillati</taxon>
        <taxon>Actinomycetota</taxon>
        <taxon>Actinomycetes</taxon>
        <taxon>Micrococcales</taxon>
        <taxon>Micrococcaceae</taxon>
        <taxon>Arthrobacter</taxon>
    </lineage>
</organism>
<dbReference type="Proteomes" id="UP001575652">
    <property type="component" value="Unassembled WGS sequence"/>
</dbReference>
<evidence type="ECO:0000313" key="2">
    <source>
        <dbReference type="EMBL" id="MFB0834613.1"/>
    </source>
</evidence>
<reference evidence="2 3" key="1">
    <citation type="submission" date="2024-09" db="EMBL/GenBank/DDBJ databases">
        <authorList>
            <person name="Salinas-Garcia M.A."/>
            <person name="Prieme A."/>
        </authorList>
    </citation>
    <scope>NUCLEOTIDE SEQUENCE [LARGE SCALE GENOMIC DNA]</scope>
    <source>
        <strain evidence="2 3">DSM 21081</strain>
    </source>
</reference>
<keyword evidence="3" id="KW-1185">Reference proteome</keyword>
<evidence type="ECO:0008006" key="4">
    <source>
        <dbReference type="Google" id="ProtNLM"/>
    </source>
</evidence>
<accession>A0ABV4UNS8</accession>
<name>A0ABV4UNS8_9MICC</name>